<evidence type="ECO:0000313" key="3">
    <source>
        <dbReference type="EMBL" id="OQE27529.1"/>
    </source>
</evidence>
<keyword evidence="1" id="KW-0472">Membrane</keyword>
<keyword evidence="1" id="KW-1133">Transmembrane helix</keyword>
<keyword evidence="1" id="KW-0812">Transmembrane</keyword>
<comment type="caution">
    <text evidence="3">The sequence shown here is derived from an EMBL/GenBank/DDBJ whole genome shotgun (WGS) entry which is preliminary data.</text>
</comment>
<dbReference type="AlphaFoldDB" id="A0A1V6TNY1"/>
<dbReference type="EMBL" id="MLKD01000004">
    <property type="protein sequence ID" value="OQE27529.1"/>
    <property type="molecule type" value="Genomic_DNA"/>
</dbReference>
<protein>
    <submittedName>
        <fullName evidence="3">Uncharacterized protein</fullName>
    </submittedName>
</protein>
<proteinExistence type="predicted"/>
<name>A0A1V6TNY1_9EURO</name>
<feature type="signal peptide" evidence="2">
    <location>
        <begin position="1"/>
        <end position="22"/>
    </location>
</feature>
<keyword evidence="4" id="KW-1185">Reference proteome</keyword>
<evidence type="ECO:0000313" key="4">
    <source>
        <dbReference type="Proteomes" id="UP000191285"/>
    </source>
</evidence>
<evidence type="ECO:0000256" key="2">
    <source>
        <dbReference type="SAM" id="SignalP"/>
    </source>
</evidence>
<evidence type="ECO:0000256" key="1">
    <source>
        <dbReference type="SAM" id="Phobius"/>
    </source>
</evidence>
<sequence>MLLDHLFPLLLVCTSIAPIAIAAPSSSAYISGNIPEKLSTAKTTQATTSIPAYDRGIDSYAHTDRSSNGLPMEVNLHGRHDPEEERIALCEAGSVGACYAAVQAGKSDSSRLTTDNLDTESSSLFPSTGLLVATFGAFCIFAIIRGHWKRDTVQQREDKKQTGI</sequence>
<gene>
    <name evidence="3" type="ORF">PENSTE_c004G03702</name>
</gene>
<organism evidence="3 4">
    <name type="scientific">Penicillium steckii</name>
    <dbReference type="NCBI Taxonomy" id="303698"/>
    <lineage>
        <taxon>Eukaryota</taxon>
        <taxon>Fungi</taxon>
        <taxon>Dikarya</taxon>
        <taxon>Ascomycota</taxon>
        <taxon>Pezizomycotina</taxon>
        <taxon>Eurotiomycetes</taxon>
        <taxon>Eurotiomycetidae</taxon>
        <taxon>Eurotiales</taxon>
        <taxon>Aspergillaceae</taxon>
        <taxon>Penicillium</taxon>
    </lineage>
</organism>
<feature type="transmembrane region" description="Helical" evidence="1">
    <location>
        <begin position="124"/>
        <end position="144"/>
    </location>
</feature>
<accession>A0A1V6TNY1</accession>
<feature type="chain" id="PRO_5010709544" evidence="2">
    <location>
        <begin position="23"/>
        <end position="164"/>
    </location>
</feature>
<dbReference type="OrthoDB" id="4298066at2759"/>
<reference evidence="4" key="1">
    <citation type="journal article" date="2017" name="Nat. Microbiol.">
        <title>Global analysis of biosynthetic gene clusters reveals vast potential of secondary metabolite production in Penicillium species.</title>
        <authorList>
            <person name="Nielsen J.C."/>
            <person name="Grijseels S."/>
            <person name="Prigent S."/>
            <person name="Ji B."/>
            <person name="Dainat J."/>
            <person name="Nielsen K.F."/>
            <person name="Frisvad J.C."/>
            <person name="Workman M."/>
            <person name="Nielsen J."/>
        </authorList>
    </citation>
    <scope>NUCLEOTIDE SEQUENCE [LARGE SCALE GENOMIC DNA]</scope>
    <source>
        <strain evidence="4">IBT 24891</strain>
    </source>
</reference>
<dbReference type="Proteomes" id="UP000191285">
    <property type="component" value="Unassembled WGS sequence"/>
</dbReference>
<keyword evidence="2" id="KW-0732">Signal</keyword>